<dbReference type="AlphaFoldDB" id="A0A450VTR6"/>
<evidence type="ECO:0000313" key="1">
    <source>
        <dbReference type="EMBL" id="VFK08175.1"/>
    </source>
</evidence>
<dbReference type="EMBL" id="CAADFM010000014">
    <property type="protein sequence ID" value="VFK08175.1"/>
    <property type="molecule type" value="Genomic_DNA"/>
</dbReference>
<reference evidence="1" key="1">
    <citation type="submission" date="2019-02" db="EMBL/GenBank/DDBJ databases">
        <authorList>
            <person name="Gruber-Vodicka R. H."/>
            <person name="Seah K. B. B."/>
        </authorList>
    </citation>
    <scope>NUCLEOTIDE SEQUENCE</scope>
    <source>
        <strain evidence="1">BECK_S312</strain>
        <strain evidence="2">BECK_S426</strain>
    </source>
</reference>
<name>A0A450VTR6_9GAMM</name>
<dbReference type="EMBL" id="CAADFP010000016">
    <property type="protein sequence ID" value="VFK24769.1"/>
    <property type="molecule type" value="Genomic_DNA"/>
</dbReference>
<proteinExistence type="predicted"/>
<accession>A0A450VTR6</accession>
<sequence>MFLAQAPIFSEFLFFRYINKRMKWLSFIHRDNRYHLSHLNSFEWRYTAKASGKRPERAYKFRVTFSMHCFTRKPLPGEQIAKEMWYRGPRERRAFCFERYRLSHRLPTIIRSLGERTCYRTAHGNFLTVELTDEEGERIEYEIYFDVTRASRRGWLNLTVQSAYRRTRDDEVRRLGKRKIRRKVHLDVIVYNRQLNTMIRPER</sequence>
<organism evidence="1">
    <name type="scientific">Candidatus Kentrum sp. LPFa</name>
    <dbReference type="NCBI Taxonomy" id="2126335"/>
    <lineage>
        <taxon>Bacteria</taxon>
        <taxon>Pseudomonadati</taxon>
        <taxon>Pseudomonadota</taxon>
        <taxon>Gammaproteobacteria</taxon>
        <taxon>Candidatus Kentrum</taxon>
    </lineage>
</organism>
<protein>
    <submittedName>
        <fullName evidence="1">Uncharacterized protein</fullName>
    </submittedName>
</protein>
<evidence type="ECO:0000313" key="2">
    <source>
        <dbReference type="EMBL" id="VFK24769.1"/>
    </source>
</evidence>
<gene>
    <name evidence="1" type="ORF">BECKLPF1236A_GA0070988_100141</name>
    <name evidence="2" type="ORF">BECKLPF1236C_GA0070990_100161</name>
</gene>